<protein>
    <submittedName>
        <fullName evidence="10">ABC transporter permease subunit</fullName>
    </submittedName>
</protein>
<feature type="domain" description="ABC transmembrane type-1" evidence="9">
    <location>
        <begin position="81"/>
        <end position="273"/>
    </location>
</feature>
<comment type="similarity">
    <text evidence="8">Belongs to the binding-protein-dependent transport system permease family.</text>
</comment>
<keyword evidence="7 8" id="KW-0472">Membrane</keyword>
<evidence type="ECO:0000313" key="10">
    <source>
        <dbReference type="EMBL" id="MPV88258.1"/>
    </source>
</evidence>
<feature type="transmembrane region" description="Helical" evidence="8">
    <location>
        <begin position="119"/>
        <end position="143"/>
    </location>
</feature>
<evidence type="ECO:0000259" key="9">
    <source>
        <dbReference type="PROSITE" id="PS50928"/>
    </source>
</evidence>
<dbReference type="Gene3D" id="1.10.3720.10">
    <property type="entry name" value="MetI-like"/>
    <property type="match status" value="1"/>
</dbReference>
<evidence type="ECO:0000256" key="2">
    <source>
        <dbReference type="ARBA" id="ARBA00022448"/>
    </source>
</evidence>
<gene>
    <name evidence="10" type="ORF">GB882_06210</name>
</gene>
<dbReference type="GO" id="GO:0005886">
    <property type="term" value="C:plasma membrane"/>
    <property type="evidence" value="ECO:0007669"/>
    <property type="project" value="UniProtKB-SubCell"/>
</dbReference>
<evidence type="ECO:0000256" key="7">
    <source>
        <dbReference type="ARBA" id="ARBA00023136"/>
    </source>
</evidence>
<reference evidence="10 11" key="1">
    <citation type="submission" date="2019-10" db="EMBL/GenBank/DDBJ databases">
        <title>Georgenia wutianyii sp. nov. and Georgenia yuyongxinii sp. nov. isolated from plateau pika (Ochotona curzoniae) in the Qinghai-Tibet plateau of China.</title>
        <authorList>
            <person name="Tian Z."/>
        </authorList>
    </citation>
    <scope>NUCLEOTIDE SEQUENCE [LARGE SCALE GENOMIC DNA]</scope>
    <source>
        <strain evidence="10 11">JCM 15130</strain>
    </source>
</reference>
<evidence type="ECO:0000256" key="1">
    <source>
        <dbReference type="ARBA" id="ARBA00004429"/>
    </source>
</evidence>
<dbReference type="RefSeq" id="WP_152230911.1">
    <property type="nucleotide sequence ID" value="NZ_BAAAOT010000016.1"/>
</dbReference>
<keyword evidence="11" id="KW-1185">Reference proteome</keyword>
<accession>A0A7J9UUG7</accession>
<dbReference type="OrthoDB" id="9783270at2"/>
<dbReference type="Proteomes" id="UP000429644">
    <property type="component" value="Unassembled WGS sequence"/>
</dbReference>
<feature type="transmembrane region" description="Helical" evidence="8">
    <location>
        <begin position="80"/>
        <end position="107"/>
    </location>
</feature>
<dbReference type="AlphaFoldDB" id="A0A7J9UUG7"/>
<dbReference type="InterPro" id="IPR035906">
    <property type="entry name" value="MetI-like_sf"/>
</dbReference>
<evidence type="ECO:0000256" key="4">
    <source>
        <dbReference type="ARBA" id="ARBA00022519"/>
    </source>
</evidence>
<keyword evidence="4" id="KW-0997">Cell inner membrane</keyword>
<dbReference type="CDD" id="cd06261">
    <property type="entry name" value="TM_PBP2"/>
    <property type="match status" value="1"/>
</dbReference>
<dbReference type="EMBL" id="WHPD01001357">
    <property type="protein sequence ID" value="MPV88258.1"/>
    <property type="molecule type" value="Genomic_DNA"/>
</dbReference>
<proteinExistence type="inferred from homology"/>
<keyword evidence="6 8" id="KW-1133">Transmembrane helix</keyword>
<feature type="transmembrane region" description="Helical" evidence="8">
    <location>
        <begin position="254"/>
        <end position="277"/>
    </location>
</feature>
<comment type="caution">
    <text evidence="10">The sequence shown here is derived from an EMBL/GenBank/DDBJ whole genome shotgun (WGS) entry which is preliminary data.</text>
</comment>
<dbReference type="PANTHER" id="PTHR43357:SF4">
    <property type="entry name" value="INNER MEMBRANE ABC TRANSPORTER PERMEASE PROTEIN YDCV"/>
    <property type="match status" value="1"/>
</dbReference>
<feature type="transmembrane region" description="Helical" evidence="8">
    <location>
        <begin position="193"/>
        <end position="215"/>
    </location>
</feature>
<keyword evidence="3" id="KW-1003">Cell membrane</keyword>
<dbReference type="SUPFAM" id="SSF161098">
    <property type="entry name" value="MetI-like"/>
    <property type="match status" value="1"/>
</dbReference>
<feature type="transmembrane region" description="Helical" evidence="8">
    <location>
        <begin position="25"/>
        <end position="47"/>
    </location>
</feature>
<dbReference type="InterPro" id="IPR000515">
    <property type="entry name" value="MetI-like"/>
</dbReference>
<evidence type="ECO:0000256" key="5">
    <source>
        <dbReference type="ARBA" id="ARBA00022692"/>
    </source>
</evidence>
<dbReference type="Pfam" id="PF00528">
    <property type="entry name" value="BPD_transp_1"/>
    <property type="match status" value="1"/>
</dbReference>
<evidence type="ECO:0000256" key="8">
    <source>
        <dbReference type="RuleBase" id="RU363032"/>
    </source>
</evidence>
<evidence type="ECO:0000256" key="6">
    <source>
        <dbReference type="ARBA" id="ARBA00022989"/>
    </source>
</evidence>
<organism evidence="10 11">
    <name type="scientific">Georgenia ruanii</name>
    <dbReference type="NCBI Taxonomy" id="348442"/>
    <lineage>
        <taxon>Bacteria</taxon>
        <taxon>Bacillati</taxon>
        <taxon>Actinomycetota</taxon>
        <taxon>Actinomycetes</taxon>
        <taxon>Micrococcales</taxon>
        <taxon>Bogoriellaceae</taxon>
        <taxon>Georgenia</taxon>
    </lineage>
</organism>
<feature type="transmembrane region" description="Helical" evidence="8">
    <location>
        <begin position="149"/>
        <end position="172"/>
    </location>
</feature>
<keyword evidence="2 8" id="KW-0813">Transport</keyword>
<evidence type="ECO:0000313" key="11">
    <source>
        <dbReference type="Proteomes" id="UP000429644"/>
    </source>
</evidence>
<name>A0A7J9UUG7_9MICO</name>
<dbReference type="PANTHER" id="PTHR43357">
    <property type="entry name" value="INNER MEMBRANE ABC TRANSPORTER PERMEASE PROTEIN YDCV"/>
    <property type="match status" value="1"/>
</dbReference>
<sequence length="293" mass="31664">MATTTANAPDTAAPVRRLVAAPSTWLVWALTAVFFVFLVGILVSVVIDSVGRQWFTGWLPAEFTTEWYSRAWARFDLTHVVGVTVGVALTVVVISILIGVPASYVLARRDFPGKRLVTLLFLLPIIIPPITYGIPLATVMYNVGLGRTVVAVVLVNLVPSVPFVILTMTPFIEQINPAIESAARMSGARMTDVFVRILGPLLVPGILAAGILVLVRTVGMFELTFLVSGPPSDTLVVAIYRAMTSAGGGEARQLVSAMAFLYTATMLVILLIALRFINPTQLVARVRETREED</sequence>
<keyword evidence="5 8" id="KW-0812">Transmembrane</keyword>
<dbReference type="PROSITE" id="PS50928">
    <property type="entry name" value="ABC_TM1"/>
    <property type="match status" value="1"/>
</dbReference>
<evidence type="ECO:0000256" key="3">
    <source>
        <dbReference type="ARBA" id="ARBA00022475"/>
    </source>
</evidence>
<comment type="subcellular location">
    <subcellularLocation>
        <location evidence="1">Cell inner membrane</location>
        <topology evidence="1">Multi-pass membrane protein</topology>
    </subcellularLocation>
    <subcellularLocation>
        <location evidence="8">Cell membrane</location>
        <topology evidence="8">Multi-pass membrane protein</topology>
    </subcellularLocation>
</comment>
<dbReference type="GO" id="GO:0055085">
    <property type="term" value="P:transmembrane transport"/>
    <property type="evidence" value="ECO:0007669"/>
    <property type="project" value="InterPro"/>
</dbReference>